<proteinExistence type="predicted"/>
<dbReference type="SUPFAM" id="SSF56436">
    <property type="entry name" value="C-type lectin-like"/>
    <property type="match status" value="1"/>
</dbReference>
<protein>
    <recommendedName>
        <fullName evidence="1">Sulfatase-modifying factor enzyme-like domain-containing protein</fullName>
    </recommendedName>
</protein>
<gene>
    <name evidence="2" type="ORF">A2290_02670</name>
</gene>
<dbReference type="GO" id="GO:0120147">
    <property type="term" value="F:formylglycine-generating oxidase activity"/>
    <property type="evidence" value="ECO:0007669"/>
    <property type="project" value="TreeGrafter"/>
</dbReference>
<dbReference type="PANTHER" id="PTHR23150:SF19">
    <property type="entry name" value="FORMYLGLYCINE-GENERATING ENZYME"/>
    <property type="match status" value="1"/>
</dbReference>
<feature type="domain" description="Sulfatase-modifying factor enzyme-like" evidence="1">
    <location>
        <begin position="81"/>
        <end position="295"/>
    </location>
</feature>
<evidence type="ECO:0000313" key="3">
    <source>
        <dbReference type="Proteomes" id="UP000177905"/>
    </source>
</evidence>
<dbReference type="Pfam" id="PF03781">
    <property type="entry name" value="FGE-sulfatase"/>
    <property type="match status" value="1"/>
</dbReference>
<dbReference type="Proteomes" id="UP000177905">
    <property type="component" value="Unassembled WGS sequence"/>
</dbReference>
<name>A0A1F4RYY2_UNCSA</name>
<dbReference type="EMBL" id="MEUA01000057">
    <property type="protein sequence ID" value="OGC13388.1"/>
    <property type="molecule type" value="Genomic_DNA"/>
</dbReference>
<comment type="caution">
    <text evidence="2">The sequence shown here is derived from an EMBL/GenBank/DDBJ whole genome shotgun (WGS) entry which is preliminary data.</text>
</comment>
<evidence type="ECO:0000313" key="2">
    <source>
        <dbReference type="EMBL" id="OGC13388.1"/>
    </source>
</evidence>
<dbReference type="AlphaFoldDB" id="A0A1F4RYY2"/>
<evidence type="ECO:0000259" key="1">
    <source>
        <dbReference type="Pfam" id="PF03781"/>
    </source>
</evidence>
<dbReference type="Gene3D" id="3.90.1580.10">
    <property type="entry name" value="paralog of FGE (formylglycine-generating enzyme)"/>
    <property type="match status" value="1"/>
</dbReference>
<dbReference type="PANTHER" id="PTHR23150">
    <property type="entry name" value="SULFATASE MODIFYING FACTOR 1, 2"/>
    <property type="match status" value="1"/>
</dbReference>
<dbReference type="InterPro" id="IPR051043">
    <property type="entry name" value="Sulfatase_Mod_Factor_Kinase"/>
</dbReference>
<dbReference type="InterPro" id="IPR005532">
    <property type="entry name" value="SUMF_dom"/>
</dbReference>
<organism evidence="2 3">
    <name type="scientific">candidate division WOR-1 bacterium RIFOXYB2_FULL_36_35</name>
    <dbReference type="NCBI Taxonomy" id="1802578"/>
    <lineage>
        <taxon>Bacteria</taxon>
        <taxon>Bacillati</taxon>
        <taxon>Saganbacteria</taxon>
    </lineage>
</organism>
<sequence length="299" mass="34042">MFSKKIISFNLSVVVERGDVDELYNKVVSVQNGGELTDELVDALKSFGFPVVKSRISQAIQSGGIPSILLRFCRPRIDLNMINIPGGEFIFQNVEGVRVNGFRVSRDLITNAQYKVFCDSTGYQLPAFWDDRLFGFEAEDETRRVVGHYLPVVGVSFYDAQEFAKWTGKRLLTELEWERAAAGPMGSFFPWGTLFVDDWIVFKDSHTRPINRNGVEMGKSVEGVRDLAGNVWEWTRSFYERIDFSMPRDPIFATEGESISCRGGAYWIHNLDYFKCSHRHGISKNIRDNSTGFRVGDDL</sequence>
<reference evidence="2 3" key="1">
    <citation type="journal article" date="2016" name="Nat. Commun.">
        <title>Thousands of microbial genomes shed light on interconnected biogeochemical processes in an aquifer system.</title>
        <authorList>
            <person name="Anantharaman K."/>
            <person name="Brown C.T."/>
            <person name="Hug L.A."/>
            <person name="Sharon I."/>
            <person name="Castelle C.J."/>
            <person name="Probst A.J."/>
            <person name="Thomas B.C."/>
            <person name="Singh A."/>
            <person name="Wilkins M.J."/>
            <person name="Karaoz U."/>
            <person name="Brodie E.L."/>
            <person name="Williams K.H."/>
            <person name="Hubbard S.S."/>
            <person name="Banfield J.F."/>
        </authorList>
    </citation>
    <scope>NUCLEOTIDE SEQUENCE [LARGE SCALE GENOMIC DNA]</scope>
</reference>
<dbReference type="InterPro" id="IPR042095">
    <property type="entry name" value="SUMF_sf"/>
</dbReference>
<accession>A0A1F4RYY2</accession>
<dbReference type="InterPro" id="IPR016187">
    <property type="entry name" value="CTDL_fold"/>
</dbReference>